<comment type="caution">
    <text evidence="1">The sequence shown here is derived from an EMBL/GenBank/DDBJ whole genome shotgun (WGS) entry which is preliminary data.</text>
</comment>
<accession>A0ACC2YVI1</accession>
<proteinExistence type="predicted"/>
<reference evidence="1" key="1">
    <citation type="submission" date="2022-10" db="EMBL/GenBank/DDBJ databases">
        <title>Culturing micro-colonial fungi from biological soil crusts in the Mojave desert and describing Neophaeococcomyces mojavensis, and introducing the new genera and species Taxawa tesnikishii.</title>
        <authorList>
            <person name="Kurbessoian T."/>
            <person name="Stajich J.E."/>
        </authorList>
    </citation>
    <scope>NUCLEOTIDE SEQUENCE</scope>
    <source>
        <strain evidence="1">JES_115</strain>
    </source>
</reference>
<sequence length="328" mass="35677">MASTPQRSVLPLHEHALLDLIVSNPIIHHGPPPRPPPQPSPAFDHDEAPPYIYKAQTLPLHILPASPASAIATAAEASDAPNDLPPTYTPLDDNATTFALHAPLIYTTSSSSHTPRYQLSVLTTKSGKPYQLRIRRLLATESRRLSLARSYSAPGYVESATPISPTSSGSPLSPVSPVSPGPSRGSIGGRRDSAVAYDNDGTLYEAKNVSALGGWAGAGGAAGIEIRGCRASTLPGLVRLEKGSSLTAGKWWKFWHLTRNKANDSLREENEKKMQKYGYHADEEWNRQVLFRANAKLGRKDVEWCGGMGGLWRWRVGRLLGFWDSWMG</sequence>
<name>A0ACC2YVI1_9PEZI</name>
<evidence type="ECO:0000313" key="1">
    <source>
        <dbReference type="EMBL" id="KAJ9639404.1"/>
    </source>
</evidence>
<gene>
    <name evidence="1" type="ORF">H2199_006437</name>
</gene>
<protein>
    <submittedName>
        <fullName evidence="1">Uncharacterized protein</fullName>
    </submittedName>
</protein>
<organism evidence="1 2">
    <name type="scientific">Coniosporium tulheliwenetii</name>
    <dbReference type="NCBI Taxonomy" id="3383036"/>
    <lineage>
        <taxon>Eukaryota</taxon>
        <taxon>Fungi</taxon>
        <taxon>Dikarya</taxon>
        <taxon>Ascomycota</taxon>
        <taxon>Pezizomycotina</taxon>
        <taxon>Dothideomycetes</taxon>
        <taxon>Dothideomycetes incertae sedis</taxon>
        <taxon>Coniosporium</taxon>
    </lineage>
</organism>
<dbReference type="EMBL" id="JAPDRP010000019">
    <property type="protein sequence ID" value="KAJ9639404.1"/>
    <property type="molecule type" value="Genomic_DNA"/>
</dbReference>
<keyword evidence="2" id="KW-1185">Reference proteome</keyword>
<evidence type="ECO:0000313" key="2">
    <source>
        <dbReference type="Proteomes" id="UP001172680"/>
    </source>
</evidence>
<dbReference type="Proteomes" id="UP001172680">
    <property type="component" value="Unassembled WGS sequence"/>
</dbReference>